<reference evidence="10 11" key="1">
    <citation type="submission" date="2016-10" db="EMBL/GenBank/DDBJ databases">
        <authorList>
            <person name="de Groot N.N."/>
        </authorList>
    </citation>
    <scope>NUCLEOTIDE SEQUENCE [LARGE SCALE GENOMIC DNA]</scope>
    <source>
        <strain evidence="10 11">DSM 15695</strain>
    </source>
</reference>
<keyword evidence="5" id="KW-1003">Cell membrane</keyword>
<keyword evidence="11" id="KW-1185">Reference proteome</keyword>
<organism evidence="10 11">
    <name type="scientific">Ignavigranum ruoffiae</name>
    <dbReference type="NCBI Taxonomy" id="89093"/>
    <lineage>
        <taxon>Bacteria</taxon>
        <taxon>Bacillati</taxon>
        <taxon>Bacillota</taxon>
        <taxon>Bacilli</taxon>
        <taxon>Lactobacillales</taxon>
        <taxon>Aerococcaceae</taxon>
        <taxon>Ignavigranum</taxon>
    </lineage>
</organism>
<evidence type="ECO:0000259" key="9">
    <source>
        <dbReference type="PROSITE" id="PS50198"/>
    </source>
</evidence>
<evidence type="ECO:0000256" key="6">
    <source>
        <dbReference type="SAM" id="Coils"/>
    </source>
</evidence>
<dbReference type="Pfam" id="PF00639">
    <property type="entry name" value="Rotamase"/>
    <property type="match status" value="1"/>
</dbReference>
<evidence type="ECO:0000256" key="2">
    <source>
        <dbReference type="ARBA" id="ARBA00022729"/>
    </source>
</evidence>
<feature type="signal peptide" evidence="8">
    <location>
        <begin position="1"/>
        <end position="27"/>
    </location>
</feature>
<dbReference type="GO" id="GO:0003755">
    <property type="term" value="F:peptidyl-prolyl cis-trans isomerase activity"/>
    <property type="evidence" value="ECO:0007669"/>
    <property type="project" value="UniProtKB-UniRule"/>
</dbReference>
<dbReference type="PANTHER" id="PTHR47245">
    <property type="entry name" value="PEPTIDYLPROLYL ISOMERASE"/>
    <property type="match status" value="1"/>
</dbReference>
<feature type="coiled-coil region" evidence="6">
    <location>
        <begin position="64"/>
        <end position="91"/>
    </location>
</feature>
<keyword evidence="6" id="KW-0175">Coiled coil</keyword>
<proteinExistence type="inferred from homology"/>
<dbReference type="InterPro" id="IPR023059">
    <property type="entry name" value="Foldase_PrsA"/>
</dbReference>
<dbReference type="HAMAP" id="MF_01145">
    <property type="entry name" value="Foldase_PrsA"/>
    <property type="match status" value="1"/>
</dbReference>
<comment type="similarity">
    <text evidence="5">Belongs to the PrsA family.</text>
</comment>
<name>A0A1H9DYP4_9LACT</name>
<dbReference type="InterPro" id="IPR023058">
    <property type="entry name" value="PPIase_PpiC_CS"/>
</dbReference>
<evidence type="ECO:0000256" key="1">
    <source>
        <dbReference type="ARBA" id="ARBA00000971"/>
    </source>
</evidence>
<feature type="region of interest" description="Disordered" evidence="7">
    <location>
        <begin position="292"/>
        <end position="333"/>
    </location>
</feature>
<feature type="chain" id="PRO_5011669180" description="Foldase protein PrsA" evidence="8">
    <location>
        <begin position="28"/>
        <end position="333"/>
    </location>
</feature>
<dbReference type="STRING" id="89093.SAMN04488558_10644"/>
<dbReference type="PROSITE" id="PS01096">
    <property type="entry name" value="PPIC_PPIASE_1"/>
    <property type="match status" value="1"/>
</dbReference>
<evidence type="ECO:0000256" key="8">
    <source>
        <dbReference type="SAM" id="SignalP"/>
    </source>
</evidence>
<evidence type="ECO:0000313" key="10">
    <source>
        <dbReference type="EMBL" id="SEQ18584.1"/>
    </source>
</evidence>
<keyword evidence="5" id="KW-0472">Membrane</keyword>
<feature type="compositionally biased region" description="Acidic residues" evidence="7">
    <location>
        <begin position="302"/>
        <end position="333"/>
    </location>
</feature>
<dbReference type="RefSeq" id="WP_092571837.1">
    <property type="nucleotide sequence ID" value="NZ_CP149446.1"/>
</dbReference>
<dbReference type="InterPro" id="IPR050245">
    <property type="entry name" value="PrsA_foldase"/>
</dbReference>
<gene>
    <name evidence="5" type="primary">prsA</name>
    <name evidence="10" type="ORF">SAMN04488558_10644</name>
</gene>
<dbReference type="PROSITE" id="PS50198">
    <property type="entry name" value="PPIC_PPIASE_2"/>
    <property type="match status" value="1"/>
</dbReference>
<dbReference type="PANTHER" id="PTHR47245:SF1">
    <property type="entry name" value="FOLDASE PROTEIN PRSA"/>
    <property type="match status" value="1"/>
</dbReference>
<comment type="catalytic activity">
    <reaction evidence="1 5">
        <text>[protein]-peptidylproline (omega=180) = [protein]-peptidylproline (omega=0)</text>
        <dbReference type="Rhea" id="RHEA:16237"/>
        <dbReference type="Rhea" id="RHEA-COMP:10747"/>
        <dbReference type="Rhea" id="RHEA-COMP:10748"/>
        <dbReference type="ChEBI" id="CHEBI:83833"/>
        <dbReference type="ChEBI" id="CHEBI:83834"/>
        <dbReference type="EC" id="5.2.1.8"/>
    </reaction>
</comment>
<dbReference type="InterPro" id="IPR000297">
    <property type="entry name" value="PPIase_PpiC"/>
</dbReference>
<dbReference type="SUPFAM" id="SSF54534">
    <property type="entry name" value="FKBP-like"/>
    <property type="match status" value="1"/>
</dbReference>
<dbReference type="EC" id="5.2.1.8" evidence="5"/>
<dbReference type="GO" id="GO:0006457">
    <property type="term" value="P:protein folding"/>
    <property type="evidence" value="ECO:0007669"/>
    <property type="project" value="UniProtKB-UniRule"/>
</dbReference>
<evidence type="ECO:0000256" key="5">
    <source>
        <dbReference type="HAMAP-Rule" id="MF_01145"/>
    </source>
</evidence>
<dbReference type="EMBL" id="FOEN01000006">
    <property type="protein sequence ID" value="SEQ18584.1"/>
    <property type="molecule type" value="Genomic_DNA"/>
</dbReference>
<evidence type="ECO:0000313" key="11">
    <source>
        <dbReference type="Proteomes" id="UP000198833"/>
    </source>
</evidence>
<comment type="function">
    <text evidence="5">Plays a major role in protein secretion by helping the post-translocational extracellular folding of several secreted proteins.</text>
</comment>
<evidence type="ECO:0000256" key="7">
    <source>
        <dbReference type="SAM" id="MobiDB-lite"/>
    </source>
</evidence>
<protein>
    <recommendedName>
        <fullName evidence="5">Foldase protein PrsA</fullName>
        <ecNumber evidence="5">5.2.1.8</ecNumber>
    </recommendedName>
</protein>
<accession>A0A1H9DYP4</accession>
<evidence type="ECO:0000256" key="3">
    <source>
        <dbReference type="ARBA" id="ARBA00023110"/>
    </source>
</evidence>
<keyword evidence="4 5" id="KW-0413">Isomerase</keyword>
<sequence>MKKSILTSAFAVLAAASLAVSPMVIKAQDDVIATIGEKTITKDDLYEAMKNVSGEVTLRTLILEQVLMQNVKDADALKKSAEEEVQKQIDSAGGEDVFQELLNYQQLGSVEEFTYQMFVSKMFEEVVKKEIDLSDEAVKKFYEEEYSPLMEAQHILVDTEEEAQNVIQRLNDGEEFDALAQELSKDSTAQNGGLLSPFTSGQMVPEFEEAVKSMKNGEVTQEPVKSEYGYHVIKVINNGEKKPLDEIRKEVEDQLVQKKLADTNFAYGIVGNLIKNTGYEIKDEDLKNAVEDLVNGKQDEPASSEENQEETAADDAEANQESQAAEESETAAE</sequence>
<dbReference type="Proteomes" id="UP000198833">
    <property type="component" value="Unassembled WGS sequence"/>
</dbReference>
<keyword evidence="2 5" id="KW-0732">Signal</keyword>
<dbReference type="OrthoDB" id="14196at2"/>
<dbReference type="Gene3D" id="3.10.50.40">
    <property type="match status" value="1"/>
</dbReference>
<dbReference type="AlphaFoldDB" id="A0A1H9DYP4"/>
<keyword evidence="3 5" id="KW-0697">Rotamase</keyword>
<dbReference type="InterPro" id="IPR046357">
    <property type="entry name" value="PPIase_dom_sf"/>
</dbReference>
<feature type="domain" description="PpiC" evidence="9">
    <location>
        <begin position="147"/>
        <end position="237"/>
    </location>
</feature>
<evidence type="ECO:0000256" key="4">
    <source>
        <dbReference type="ARBA" id="ARBA00023235"/>
    </source>
</evidence>